<evidence type="ECO:0000256" key="6">
    <source>
        <dbReference type="ARBA" id="ARBA00023134"/>
    </source>
</evidence>
<keyword evidence="7" id="KW-0464">Manganese</keyword>
<dbReference type="EC" id="6.3.2.31" evidence="9"/>
<dbReference type="Proteomes" id="UP001218895">
    <property type="component" value="Chromosome"/>
</dbReference>
<dbReference type="InterPro" id="IPR002847">
    <property type="entry name" value="F420-0_gamma-glut_ligase-dom"/>
</dbReference>
<gene>
    <name evidence="9" type="ORF">L1994_06160</name>
</gene>
<evidence type="ECO:0000256" key="3">
    <source>
        <dbReference type="ARBA" id="ARBA00022741"/>
    </source>
</evidence>
<keyword evidence="10" id="KW-1185">Reference proteome</keyword>
<dbReference type="NCBIfam" id="TIGR01916">
    <property type="entry name" value="F420_cofE"/>
    <property type="match status" value="1"/>
</dbReference>
<dbReference type="GeneID" id="79949964"/>
<dbReference type="PANTHER" id="PTHR47917">
    <property type="match status" value="1"/>
</dbReference>
<dbReference type="GO" id="GO:0046872">
    <property type="term" value="F:metal ion binding"/>
    <property type="evidence" value="ECO:0007669"/>
    <property type="project" value="UniProtKB-KW"/>
</dbReference>
<organism evidence="9 10">
    <name type="scientific">Methanomicrobium antiquum</name>
    <dbReference type="NCBI Taxonomy" id="487686"/>
    <lineage>
        <taxon>Archaea</taxon>
        <taxon>Methanobacteriati</taxon>
        <taxon>Methanobacteriota</taxon>
        <taxon>Stenosarchaea group</taxon>
        <taxon>Methanomicrobia</taxon>
        <taxon>Methanomicrobiales</taxon>
        <taxon>Methanomicrobiaceae</taxon>
        <taxon>Methanomicrobium</taxon>
    </lineage>
</organism>
<evidence type="ECO:0000256" key="7">
    <source>
        <dbReference type="ARBA" id="ARBA00023211"/>
    </source>
</evidence>
<dbReference type="RefSeq" id="WP_278098590.1">
    <property type="nucleotide sequence ID" value="NZ_CP091092.1"/>
</dbReference>
<dbReference type="PANTHER" id="PTHR47917:SF1">
    <property type="entry name" value="COENZYME F420:L-GLUTAMATE LIGASE"/>
    <property type="match status" value="1"/>
</dbReference>
<dbReference type="Pfam" id="PF01996">
    <property type="entry name" value="F420_ligase"/>
    <property type="match status" value="1"/>
</dbReference>
<evidence type="ECO:0000313" key="10">
    <source>
        <dbReference type="Proteomes" id="UP001218895"/>
    </source>
</evidence>
<evidence type="ECO:0000256" key="4">
    <source>
        <dbReference type="ARBA" id="ARBA00022842"/>
    </source>
</evidence>
<accession>A0AAF0FTQ5</accession>
<keyword evidence="1 9" id="KW-0436">Ligase</keyword>
<protein>
    <submittedName>
        <fullName evidence="9">Coenzyme F420-0:L-glutamate ligase</fullName>
        <ecNumber evidence="9">6.3.2.31</ecNumber>
    </submittedName>
</protein>
<dbReference type="Gene3D" id="3.30.1330.100">
    <property type="entry name" value="CofE-like"/>
    <property type="match status" value="1"/>
</dbReference>
<dbReference type="Gene3D" id="3.90.1660.10">
    <property type="entry name" value="CofE-like domain"/>
    <property type="match status" value="1"/>
</dbReference>
<dbReference type="AlphaFoldDB" id="A0AAF0FTQ5"/>
<keyword evidence="6" id="KW-0342">GTP-binding</keyword>
<dbReference type="EMBL" id="CP091092">
    <property type="protein sequence ID" value="WFN35750.1"/>
    <property type="molecule type" value="Genomic_DNA"/>
</dbReference>
<name>A0AAF0FTQ5_9EURY</name>
<dbReference type="KEGG" id="manq:L1994_06160"/>
<evidence type="ECO:0000256" key="2">
    <source>
        <dbReference type="ARBA" id="ARBA00022723"/>
    </source>
</evidence>
<dbReference type="GO" id="GO:0052618">
    <property type="term" value="F:coenzyme F420-0:L-glutamate ligase activity"/>
    <property type="evidence" value="ECO:0007669"/>
    <property type="project" value="UniProtKB-EC"/>
</dbReference>
<feature type="domain" description="Coenzyme F420:L-glutamate ligase-like" evidence="8">
    <location>
        <begin position="11"/>
        <end position="220"/>
    </location>
</feature>
<dbReference type="InterPro" id="IPR008225">
    <property type="entry name" value="F420-0_g-glutamyl_ligase"/>
</dbReference>
<evidence type="ECO:0000256" key="5">
    <source>
        <dbReference type="ARBA" id="ARBA00022958"/>
    </source>
</evidence>
<keyword evidence="3" id="KW-0547">Nucleotide-binding</keyword>
<proteinExistence type="predicted"/>
<dbReference type="NCBIfam" id="NF009809">
    <property type="entry name" value="PRK13293.1"/>
    <property type="match status" value="1"/>
</dbReference>
<dbReference type="SUPFAM" id="SSF144010">
    <property type="entry name" value="CofE-like"/>
    <property type="match status" value="1"/>
</dbReference>
<evidence type="ECO:0000259" key="8">
    <source>
        <dbReference type="Pfam" id="PF01996"/>
    </source>
</evidence>
<keyword evidence="2" id="KW-0479">Metal-binding</keyword>
<evidence type="ECO:0000256" key="1">
    <source>
        <dbReference type="ARBA" id="ARBA00022598"/>
    </source>
</evidence>
<reference evidence="9" key="1">
    <citation type="submission" date="2022-01" db="EMBL/GenBank/DDBJ databases">
        <title>Complete genome of Methanomicrobium antiquum DSM 21220.</title>
        <authorList>
            <person name="Chen S.-C."/>
            <person name="You Y.-T."/>
            <person name="Zhou Y.-Z."/>
            <person name="Lai M.-C."/>
        </authorList>
    </citation>
    <scope>NUCLEOTIDE SEQUENCE</scope>
    <source>
        <strain evidence="9">DSM 21220</strain>
    </source>
</reference>
<sequence length="246" mass="27203">MSIEVLPVSGLPIFHEGDSISKEICDKIELKDGDILCIASSVYSKTKGFTRVIDSITPTEKAKEIAGQCKEDTRFIQAVLDETEDLILEYPFVLSKLKCGHVGVRAGVDNSNIERGFIIRLPPEPMISAEEIRCEIKEITGKDVRVIITDTCGRAFRRGQTGVALGWAGMPAIRDFRGDTDLFGRVLEITEEAVVDEFAAFSNFIMGESNNGVPAVVFRNAPKWEGHDSLFFTSDEDITIKALKKK</sequence>
<evidence type="ECO:0000313" key="9">
    <source>
        <dbReference type="EMBL" id="WFN35750.1"/>
    </source>
</evidence>
<keyword evidence="4" id="KW-0460">Magnesium</keyword>
<keyword evidence="5" id="KW-0630">Potassium</keyword>
<dbReference type="GO" id="GO:0005525">
    <property type="term" value="F:GTP binding"/>
    <property type="evidence" value="ECO:0007669"/>
    <property type="project" value="UniProtKB-KW"/>
</dbReference>